<evidence type="ECO:0000313" key="8">
    <source>
        <dbReference type="EMBL" id="CAL1529410.1"/>
    </source>
</evidence>
<evidence type="ECO:0000256" key="6">
    <source>
        <dbReference type="ARBA" id="ARBA00023242"/>
    </source>
</evidence>
<dbReference type="Pfam" id="PF11802">
    <property type="entry name" value="CENP-K"/>
    <property type="match status" value="1"/>
</dbReference>
<sequence length="291" mass="33878">MEEPDDFQLATQIKIQCERDWKTVKSIYSEMRSVPPVAVLPLLQVPDAVSAETPSTGSASDLESNVKNINEQYLHEMEKRLKAECHVIQEREPRTLPEDQEMQLLLLKQNQIKILELLDETLTFLLAKDGEIKAALKNEEEINKRLRSMNNAFKTKLTSLAQEESTVTRTMTSEKVLKDMDSKFKIVCEMDKQFKNKLKHMLSTSKHIHTLEETLSKTAIKDSRDLDMHNFLPLRTVIGKLIEQSLNFPAQPYIEINERFWPQHIEFLLRFQMIVKDPHCPQKIKLVPFHL</sequence>
<dbReference type="EMBL" id="CAXITT010000048">
    <property type="protein sequence ID" value="CAL1529410.1"/>
    <property type="molecule type" value="Genomic_DNA"/>
</dbReference>
<protein>
    <recommendedName>
        <fullName evidence="10">Centromere protein K</fullName>
    </recommendedName>
</protein>
<dbReference type="AlphaFoldDB" id="A0AAV2H731"/>
<evidence type="ECO:0000256" key="2">
    <source>
        <dbReference type="ARBA" id="ARBA00004584"/>
    </source>
</evidence>
<evidence type="ECO:0008006" key="10">
    <source>
        <dbReference type="Google" id="ProtNLM"/>
    </source>
</evidence>
<keyword evidence="9" id="KW-1185">Reference proteome</keyword>
<evidence type="ECO:0000256" key="5">
    <source>
        <dbReference type="ARBA" id="ARBA00023054"/>
    </source>
</evidence>
<keyword evidence="4" id="KW-0158">Chromosome</keyword>
<reference evidence="8 9" key="1">
    <citation type="submission" date="2024-04" db="EMBL/GenBank/DDBJ databases">
        <authorList>
            <consortium name="Genoscope - CEA"/>
            <person name="William W."/>
        </authorList>
    </citation>
    <scope>NUCLEOTIDE SEQUENCE [LARGE SCALE GENOMIC DNA]</scope>
</reference>
<keyword evidence="7" id="KW-0137">Centromere</keyword>
<dbReference type="InterPro" id="IPR020993">
    <property type="entry name" value="Centromere_CenpK"/>
</dbReference>
<name>A0AAV2H731_LYMST</name>
<comment type="caution">
    <text evidence="8">The sequence shown here is derived from an EMBL/GenBank/DDBJ whole genome shotgun (WGS) entry which is preliminary data.</text>
</comment>
<gene>
    <name evidence="8" type="ORF">GSLYS_00003565001</name>
</gene>
<dbReference type="GO" id="GO:0005634">
    <property type="term" value="C:nucleus"/>
    <property type="evidence" value="ECO:0007669"/>
    <property type="project" value="UniProtKB-SubCell"/>
</dbReference>
<evidence type="ECO:0000256" key="4">
    <source>
        <dbReference type="ARBA" id="ARBA00022454"/>
    </source>
</evidence>
<evidence type="ECO:0000313" key="9">
    <source>
        <dbReference type="Proteomes" id="UP001497497"/>
    </source>
</evidence>
<keyword evidence="6" id="KW-0539">Nucleus</keyword>
<dbReference type="GO" id="GO:0051382">
    <property type="term" value="P:kinetochore assembly"/>
    <property type="evidence" value="ECO:0007669"/>
    <property type="project" value="InterPro"/>
</dbReference>
<dbReference type="GO" id="GO:0000070">
    <property type="term" value="P:mitotic sister chromatid segregation"/>
    <property type="evidence" value="ECO:0007669"/>
    <property type="project" value="TreeGrafter"/>
</dbReference>
<evidence type="ECO:0000256" key="3">
    <source>
        <dbReference type="ARBA" id="ARBA00005795"/>
    </source>
</evidence>
<dbReference type="GO" id="GO:0000775">
    <property type="term" value="C:chromosome, centromeric region"/>
    <property type="evidence" value="ECO:0007669"/>
    <property type="project" value="UniProtKB-SubCell"/>
</dbReference>
<dbReference type="PANTHER" id="PTHR14401:SF6">
    <property type="entry name" value="CENTROMERE PROTEIN K"/>
    <property type="match status" value="1"/>
</dbReference>
<proteinExistence type="inferred from homology"/>
<evidence type="ECO:0000256" key="1">
    <source>
        <dbReference type="ARBA" id="ARBA00004123"/>
    </source>
</evidence>
<comment type="similarity">
    <text evidence="3">Belongs to the CENP-K/MCM22 family.</text>
</comment>
<accession>A0AAV2H731</accession>
<keyword evidence="5" id="KW-0175">Coiled coil</keyword>
<dbReference type="PANTHER" id="PTHR14401">
    <property type="entry name" value="CENTROMERE PROTEIN K"/>
    <property type="match status" value="1"/>
</dbReference>
<evidence type="ECO:0000256" key="7">
    <source>
        <dbReference type="ARBA" id="ARBA00023328"/>
    </source>
</evidence>
<organism evidence="8 9">
    <name type="scientific">Lymnaea stagnalis</name>
    <name type="common">Great pond snail</name>
    <name type="synonym">Helix stagnalis</name>
    <dbReference type="NCBI Taxonomy" id="6523"/>
    <lineage>
        <taxon>Eukaryota</taxon>
        <taxon>Metazoa</taxon>
        <taxon>Spiralia</taxon>
        <taxon>Lophotrochozoa</taxon>
        <taxon>Mollusca</taxon>
        <taxon>Gastropoda</taxon>
        <taxon>Heterobranchia</taxon>
        <taxon>Euthyneura</taxon>
        <taxon>Panpulmonata</taxon>
        <taxon>Hygrophila</taxon>
        <taxon>Lymnaeoidea</taxon>
        <taxon>Lymnaeidae</taxon>
        <taxon>Lymnaea</taxon>
    </lineage>
</organism>
<comment type="subcellular location">
    <subcellularLocation>
        <location evidence="2">Chromosome</location>
        <location evidence="2">Centromere</location>
    </subcellularLocation>
    <subcellularLocation>
        <location evidence="1">Nucleus</location>
    </subcellularLocation>
</comment>
<dbReference type="Proteomes" id="UP001497497">
    <property type="component" value="Unassembled WGS sequence"/>
</dbReference>